<dbReference type="EMBL" id="REBZ01000213">
    <property type="protein sequence ID" value="TVP81019.1"/>
    <property type="molecule type" value="Genomic_DNA"/>
</dbReference>
<proteinExistence type="predicted"/>
<comment type="caution">
    <text evidence="1">The sequence shown here is derived from an EMBL/GenBank/DDBJ whole genome shotgun (WGS) entry which is preliminary data.</text>
</comment>
<sequence>KTAFSDPEKAQKRISSAKGHCSLKKLVEIRGKLAEFRGELVEFPGVGRKTAEVGRNPQAGWNYSEESW</sequence>
<reference evidence="1" key="1">
    <citation type="submission" date="2018-10" db="EMBL/GenBank/DDBJ databases">
        <title>Metagenomes of soda lake microbial mats from the interior of British Columbia, Canada.</title>
        <authorList>
            <person name="Zorz J.K."/>
            <person name="Sharp C."/>
            <person name="Kleiner M."/>
            <person name="Dong X."/>
            <person name="Strous M."/>
        </authorList>
    </citation>
    <scope>NUCLEOTIDE SEQUENCE</scope>
    <source>
        <strain evidence="1">LCM1.Bin51</strain>
    </source>
</reference>
<accession>A0A651DSH1</accession>
<feature type="non-terminal residue" evidence="1">
    <location>
        <position position="1"/>
    </location>
</feature>
<dbReference type="AlphaFoldDB" id="A0A651DSH1"/>
<gene>
    <name evidence="1" type="ORF">EA344_13310</name>
</gene>
<organism evidence="1">
    <name type="scientific">Alkalicoccus sp</name>
    <dbReference type="NCBI Taxonomy" id="2005376"/>
    <lineage>
        <taxon>Bacteria</taxon>
        <taxon>Bacillati</taxon>
        <taxon>Bacillota</taxon>
        <taxon>Bacilli</taxon>
        <taxon>Bacillales</taxon>
        <taxon>Bacillaceae</taxon>
        <taxon>Alkalicoccus</taxon>
    </lineage>
</organism>
<protein>
    <submittedName>
        <fullName evidence="1">Uncharacterized protein</fullName>
    </submittedName>
</protein>
<evidence type="ECO:0000313" key="1">
    <source>
        <dbReference type="EMBL" id="TVP81019.1"/>
    </source>
</evidence>
<name>A0A651DSH1_9BACI</name>